<evidence type="ECO:0000256" key="9">
    <source>
        <dbReference type="ARBA" id="ARBA00022603"/>
    </source>
</evidence>
<evidence type="ECO:0000256" key="12">
    <source>
        <dbReference type="ARBA" id="ARBA00022967"/>
    </source>
</evidence>
<evidence type="ECO:0000256" key="5">
    <source>
        <dbReference type="ARBA" id="ARBA00011616"/>
    </source>
</evidence>
<evidence type="ECO:0000256" key="11">
    <source>
        <dbReference type="ARBA" id="ARBA00022692"/>
    </source>
</evidence>
<comment type="function">
    <text evidence="1 19">Part of a complex that catalyzes the formation of methyl-coenzyme M and tetrahydromethanopterin from coenzyme M and methyl-tetrahydromethanopterin. This is an energy-conserving, sodium-ion translocating step.</text>
</comment>
<dbReference type="HAMAP" id="MF_01096">
    <property type="entry name" value="MtrC"/>
    <property type="match status" value="1"/>
</dbReference>
<keyword evidence="15 19" id="KW-0472">Membrane</keyword>
<organism evidence="20 21">
    <name type="scientific">Methanolobus vulcani</name>
    <dbReference type="NCBI Taxonomy" id="38026"/>
    <lineage>
        <taxon>Archaea</taxon>
        <taxon>Methanobacteriati</taxon>
        <taxon>Methanobacteriota</taxon>
        <taxon>Stenosarchaea group</taxon>
        <taxon>Methanomicrobia</taxon>
        <taxon>Methanosarcinales</taxon>
        <taxon>Methanosarcinaceae</taxon>
        <taxon>Methanolobus</taxon>
    </lineage>
</organism>
<comment type="caution">
    <text evidence="20">The sequence shown here is derived from an EMBL/GenBank/DDBJ whole genome shotgun (WGS) entry which is preliminary data.</text>
</comment>
<evidence type="ECO:0000256" key="3">
    <source>
        <dbReference type="ARBA" id="ARBA00004839"/>
    </source>
</evidence>
<evidence type="ECO:0000256" key="6">
    <source>
        <dbReference type="ARBA" id="ARBA00015131"/>
    </source>
</evidence>
<feature type="transmembrane region" description="Helical" evidence="19">
    <location>
        <begin position="18"/>
        <end position="37"/>
    </location>
</feature>
<dbReference type="NCBIfam" id="TIGR01148">
    <property type="entry name" value="mtrC"/>
    <property type="match status" value="1"/>
</dbReference>
<evidence type="ECO:0000256" key="15">
    <source>
        <dbReference type="ARBA" id="ARBA00023136"/>
    </source>
</evidence>
<dbReference type="GO" id="GO:0006730">
    <property type="term" value="P:one-carbon metabolic process"/>
    <property type="evidence" value="ECO:0007669"/>
    <property type="project" value="UniProtKB-UniRule"/>
</dbReference>
<evidence type="ECO:0000256" key="2">
    <source>
        <dbReference type="ARBA" id="ARBA00004651"/>
    </source>
</evidence>
<dbReference type="GO" id="GO:0005886">
    <property type="term" value="C:plasma membrane"/>
    <property type="evidence" value="ECO:0007669"/>
    <property type="project" value="UniProtKB-SubCell"/>
</dbReference>
<gene>
    <name evidence="19" type="primary">mtrC</name>
    <name evidence="20" type="ORF">SAMN04488589_0807</name>
</gene>
<dbReference type="RefSeq" id="WP_091708906.1">
    <property type="nucleotide sequence ID" value="NZ_FNCA01000002.1"/>
</dbReference>
<accession>A0A7Z7AVA1</accession>
<evidence type="ECO:0000256" key="16">
    <source>
        <dbReference type="ARBA" id="ARBA00029817"/>
    </source>
</evidence>
<evidence type="ECO:0000313" key="20">
    <source>
        <dbReference type="EMBL" id="SDF53335.1"/>
    </source>
</evidence>
<keyword evidence="10 19" id="KW-0808">Transferase</keyword>
<evidence type="ECO:0000256" key="18">
    <source>
        <dbReference type="ARBA" id="ARBA00044970"/>
    </source>
</evidence>
<evidence type="ECO:0000256" key="13">
    <source>
        <dbReference type="ARBA" id="ARBA00022989"/>
    </source>
</evidence>
<comment type="subunit">
    <text evidence="5 19">The complex is composed of 8 subunits; MtrA, MtrB, MtrC, MtrD, MtrE, MtrF, MtrG and MtrH.</text>
</comment>
<feature type="transmembrane region" description="Helical" evidence="19">
    <location>
        <begin position="169"/>
        <end position="188"/>
    </location>
</feature>
<keyword evidence="12 19" id="KW-1278">Translocase</keyword>
<dbReference type="PIRSF" id="PIRSF006530">
    <property type="entry name" value="MtrC"/>
    <property type="match status" value="1"/>
</dbReference>
<feature type="transmembrane region" description="Helical" evidence="19">
    <location>
        <begin position="200"/>
        <end position="219"/>
    </location>
</feature>
<dbReference type="GO" id="GO:0030269">
    <property type="term" value="F:tetrahydromethanopterin S-methyltransferase activity"/>
    <property type="evidence" value="ECO:0007669"/>
    <property type="project" value="UniProtKB-UniRule"/>
</dbReference>
<dbReference type="EMBL" id="FNCA01000002">
    <property type="protein sequence ID" value="SDF53335.1"/>
    <property type="molecule type" value="Genomic_DNA"/>
</dbReference>
<reference evidence="20 21" key="1">
    <citation type="submission" date="2016-10" db="EMBL/GenBank/DDBJ databases">
        <authorList>
            <person name="Varghese N."/>
            <person name="Submissions S."/>
        </authorList>
    </citation>
    <scope>NUCLEOTIDE SEQUENCE [LARGE SCALE GENOMIC DNA]</scope>
    <source>
        <strain evidence="20 21">PL 12/M</strain>
    </source>
</reference>
<evidence type="ECO:0000256" key="17">
    <source>
        <dbReference type="ARBA" id="ARBA00044880"/>
    </source>
</evidence>
<evidence type="ECO:0000256" key="4">
    <source>
        <dbReference type="ARBA" id="ARBA00007607"/>
    </source>
</evidence>
<name>A0A7Z7AVA1_9EURY</name>
<feature type="transmembrane region" description="Helical" evidence="19">
    <location>
        <begin position="103"/>
        <end position="124"/>
    </location>
</feature>
<feature type="transmembrane region" description="Helical" evidence="19">
    <location>
        <begin position="43"/>
        <end position="63"/>
    </location>
</feature>
<evidence type="ECO:0000256" key="8">
    <source>
        <dbReference type="ARBA" id="ARBA00022563"/>
    </source>
</evidence>
<proteinExistence type="inferred from homology"/>
<evidence type="ECO:0000256" key="7">
    <source>
        <dbReference type="ARBA" id="ARBA00022475"/>
    </source>
</evidence>
<keyword evidence="7 19" id="KW-1003">Cell membrane</keyword>
<keyword evidence="21" id="KW-1185">Reference proteome</keyword>
<dbReference type="AlphaFoldDB" id="A0A7Z7AVA1"/>
<keyword evidence="11 19" id="KW-0812">Transmembrane</keyword>
<keyword evidence="8 19" id="KW-0554">One-carbon metabolism</keyword>
<evidence type="ECO:0000256" key="1">
    <source>
        <dbReference type="ARBA" id="ARBA00002533"/>
    </source>
</evidence>
<protein>
    <recommendedName>
        <fullName evidence="6 19">Tetrahydromethanopterin S-methyltransferase subunit C</fullName>
        <ecNumber evidence="18 19">7.2.1.4</ecNumber>
    </recommendedName>
    <alternativeName>
        <fullName evidence="16 19">N5-methyltetrahydromethanopterin--coenzyme M methyltransferase subunit C</fullName>
    </alternativeName>
</protein>
<comment type="subcellular location">
    <subcellularLocation>
        <location evidence="2 19">Cell membrane</location>
        <topology evidence="2 19">Multi-pass membrane protein</topology>
    </subcellularLocation>
</comment>
<dbReference type="GO" id="GO:0032259">
    <property type="term" value="P:methylation"/>
    <property type="evidence" value="ECO:0007669"/>
    <property type="project" value="UniProtKB-KW"/>
</dbReference>
<comment type="pathway">
    <text evidence="3 19">One-carbon metabolism; methanogenesis from CO(2); methyl-coenzyme M from 5,10-methylene-5,6,7,8-tetrahydromethanopterin: step 2/2.</text>
</comment>
<keyword evidence="14 19" id="KW-0484">Methanogenesis</keyword>
<dbReference type="Proteomes" id="UP000199259">
    <property type="component" value="Unassembled WGS sequence"/>
</dbReference>
<comment type="similarity">
    <text evidence="4 19">Belongs to the MtrC family.</text>
</comment>
<dbReference type="InterPro" id="IPR005865">
    <property type="entry name" value="THM_MeTrfase_su_C"/>
</dbReference>
<comment type="catalytic activity">
    <reaction evidence="17 19">
        <text>5-methyl-5,6,7,8-tetrahydromethanopterin + coenzyme M + 2 Na(+)(in) = 5,6,7,8-tetrahydromethanopterin + methyl-coenzyme M + 2 Na(+)(out)</text>
        <dbReference type="Rhea" id="RHEA:53492"/>
        <dbReference type="ChEBI" id="CHEBI:29101"/>
        <dbReference type="ChEBI" id="CHEBI:58103"/>
        <dbReference type="ChEBI" id="CHEBI:58116"/>
        <dbReference type="ChEBI" id="CHEBI:58286"/>
        <dbReference type="ChEBI" id="CHEBI:58319"/>
        <dbReference type="EC" id="7.2.1.4"/>
    </reaction>
</comment>
<keyword evidence="9 19" id="KW-0489">Methyltransferase</keyword>
<feature type="transmembrane region" description="Helical" evidence="19">
    <location>
        <begin position="75"/>
        <end position="97"/>
    </location>
</feature>
<evidence type="ECO:0000256" key="14">
    <source>
        <dbReference type="ARBA" id="ARBA00022994"/>
    </source>
</evidence>
<evidence type="ECO:0000256" key="19">
    <source>
        <dbReference type="HAMAP-Rule" id="MF_01096"/>
    </source>
</evidence>
<sequence length="269" mass="27056">MSAGGSGAAAEAIPQNNIIAFGVLGGLIGIYGAYFLVGMVGQYMSFIGALGAICGMVWGAAAVRRVASYGLGTGVPSIGMLALGMGVIAATFGLAVGGIAGPVIALVTAAIIGLMIGVLANKVLSMGIPIMEVSMTEIATAGTITIIGLAIAMTGTFDFPVVLSQVISTGYIAVIFIAGGLAILHPFNACLGPDETQDRTLMVGVEKGAIAMIVSGIVATTNPNASGALTILIGIALWYVAFSGFYDRTKRDAYDVVGAGMLPSKEELE</sequence>
<dbReference type="UniPathway" id="UPA00640">
    <property type="reaction ID" value="UER00698"/>
</dbReference>
<dbReference type="Pfam" id="PF04211">
    <property type="entry name" value="MtrC"/>
    <property type="match status" value="1"/>
</dbReference>
<feature type="transmembrane region" description="Helical" evidence="19">
    <location>
        <begin position="225"/>
        <end position="246"/>
    </location>
</feature>
<dbReference type="EC" id="7.2.1.4" evidence="18 19"/>
<evidence type="ECO:0000313" key="21">
    <source>
        <dbReference type="Proteomes" id="UP000199259"/>
    </source>
</evidence>
<dbReference type="GO" id="GO:0019386">
    <property type="term" value="P:methanogenesis, from carbon dioxide"/>
    <property type="evidence" value="ECO:0007669"/>
    <property type="project" value="UniProtKB-UniRule"/>
</dbReference>
<dbReference type="OrthoDB" id="60591at2157"/>
<keyword evidence="13 19" id="KW-1133">Transmembrane helix</keyword>
<feature type="transmembrane region" description="Helical" evidence="19">
    <location>
        <begin position="136"/>
        <end position="157"/>
    </location>
</feature>
<evidence type="ECO:0000256" key="10">
    <source>
        <dbReference type="ARBA" id="ARBA00022679"/>
    </source>
</evidence>